<evidence type="ECO:0000256" key="2">
    <source>
        <dbReference type="ARBA" id="ARBA00023002"/>
    </source>
</evidence>
<dbReference type="Gene3D" id="3.40.50.720">
    <property type="entry name" value="NAD(P)-binding Rossmann-like Domain"/>
    <property type="match status" value="1"/>
</dbReference>
<dbReference type="InParanoid" id="A0A1V8TFD9"/>
<dbReference type="InterPro" id="IPR036291">
    <property type="entry name" value="NAD(P)-bd_dom_sf"/>
</dbReference>
<evidence type="ECO:0000256" key="3">
    <source>
        <dbReference type="SAM" id="Phobius"/>
    </source>
</evidence>
<dbReference type="InterPro" id="IPR057326">
    <property type="entry name" value="KR_dom"/>
</dbReference>
<organism evidence="5 6">
    <name type="scientific">Cryoendolithus antarcticus</name>
    <dbReference type="NCBI Taxonomy" id="1507870"/>
    <lineage>
        <taxon>Eukaryota</taxon>
        <taxon>Fungi</taxon>
        <taxon>Dikarya</taxon>
        <taxon>Ascomycota</taxon>
        <taxon>Pezizomycotina</taxon>
        <taxon>Dothideomycetes</taxon>
        <taxon>Dothideomycetidae</taxon>
        <taxon>Cladosporiales</taxon>
        <taxon>Cladosporiaceae</taxon>
        <taxon>Cryoendolithus</taxon>
    </lineage>
</organism>
<sequence length="363" mass="39007">MSSSLSPRKAKPLYSQITLDLLLAVLRKTIFHPFIAWLIPLTLRSLSLPHSHPRMITAYIYAVCITLFAVLARIDDRLAWGSPREMDWDRECVVITGGSGGLGRVIVEMFARKGVSVAVLDVTSPKGGEGEGWEHVHFYHCDVGNIEAVQKVAKQMAADGLHPTILFNLAAILHPSPLLSLPPSLISTSLITNLTSSFNTLHTFLPLLLASPNGGTIVTLSSVLGKLGAANLATYTAAKAGQIALHNSVRAELALPSAPSGADKIRMILVTPGQLATPLFEGIETPNNFLGPVVEPVNLAKVIVERICEGRSGEISLPVYASMIGWLGVLPWSLQRLARWAAGVDGAMEGVVQRRARERAKGE</sequence>
<keyword evidence="2" id="KW-0560">Oxidoreductase</keyword>
<dbReference type="SMART" id="SM00822">
    <property type="entry name" value="PKS_KR"/>
    <property type="match status" value="1"/>
</dbReference>
<proteinExistence type="inferred from homology"/>
<dbReference type="GO" id="GO:0016616">
    <property type="term" value="F:oxidoreductase activity, acting on the CH-OH group of donors, NAD or NADP as acceptor"/>
    <property type="evidence" value="ECO:0007669"/>
    <property type="project" value="TreeGrafter"/>
</dbReference>
<dbReference type="AlphaFoldDB" id="A0A1V8TFD9"/>
<accession>A0A1V8TFD9</accession>
<dbReference type="InterPro" id="IPR002347">
    <property type="entry name" value="SDR_fam"/>
</dbReference>
<name>A0A1V8TFD9_9PEZI</name>
<keyword evidence="3" id="KW-1133">Transmembrane helix</keyword>
<dbReference type="STRING" id="1507870.A0A1V8TFD9"/>
<dbReference type="Proteomes" id="UP000192596">
    <property type="component" value="Unassembled WGS sequence"/>
</dbReference>
<dbReference type="PRINTS" id="PR00081">
    <property type="entry name" value="GDHRDH"/>
</dbReference>
<gene>
    <name evidence="5" type="ORF">B0A48_04453</name>
</gene>
<evidence type="ECO:0000313" key="5">
    <source>
        <dbReference type="EMBL" id="OQO10096.1"/>
    </source>
</evidence>
<keyword evidence="3" id="KW-0812">Transmembrane</keyword>
<dbReference type="Pfam" id="PF00106">
    <property type="entry name" value="adh_short"/>
    <property type="match status" value="1"/>
</dbReference>
<dbReference type="OrthoDB" id="5840532at2759"/>
<evidence type="ECO:0000313" key="6">
    <source>
        <dbReference type="Proteomes" id="UP000192596"/>
    </source>
</evidence>
<protein>
    <recommendedName>
        <fullName evidence="4">Ketoreductase domain-containing protein</fullName>
    </recommendedName>
</protein>
<dbReference type="PANTHER" id="PTHR24322">
    <property type="entry name" value="PKSB"/>
    <property type="match status" value="1"/>
</dbReference>
<feature type="transmembrane region" description="Helical" evidence="3">
    <location>
        <begin position="21"/>
        <end position="43"/>
    </location>
</feature>
<dbReference type="PANTHER" id="PTHR24322:SF736">
    <property type="entry name" value="RETINOL DEHYDROGENASE 10"/>
    <property type="match status" value="1"/>
</dbReference>
<dbReference type="SUPFAM" id="SSF51735">
    <property type="entry name" value="NAD(P)-binding Rossmann-fold domains"/>
    <property type="match status" value="1"/>
</dbReference>
<dbReference type="EMBL" id="NAJO01000009">
    <property type="protein sequence ID" value="OQO10096.1"/>
    <property type="molecule type" value="Genomic_DNA"/>
</dbReference>
<evidence type="ECO:0000256" key="1">
    <source>
        <dbReference type="ARBA" id="ARBA00006484"/>
    </source>
</evidence>
<keyword evidence="6" id="KW-1185">Reference proteome</keyword>
<keyword evidence="3" id="KW-0472">Membrane</keyword>
<feature type="domain" description="Ketoreductase" evidence="4">
    <location>
        <begin position="91"/>
        <end position="264"/>
    </location>
</feature>
<reference evidence="6" key="1">
    <citation type="submission" date="2017-03" db="EMBL/GenBank/DDBJ databases">
        <title>Genomes of endolithic fungi from Antarctica.</title>
        <authorList>
            <person name="Coleine C."/>
            <person name="Masonjones S."/>
            <person name="Stajich J.E."/>
        </authorList>
    </citation>
    <scope>NUCLEOTIDE SEQUENCE [LARGE SCALE GENOMIC DNA]</scope>
    <source>
        <strain evidence="6">CCFEE 5527</strain>
    </source>
</reference>
<feature type="transmembrane region" description="Helical" evidence="3">
    <location>
        <begin position="55"/>
        <end position="74"/>
    </location>
</feature>
<dbReference type="FunCoup" id="A0A1V8TFD9">
    <property type="interactions" value="974"/>
</dbReference>
<comment type="caution">
    <text evidence="5">The sequence shown here is derived from an EMBL/GenBank/DDBJ whole genome shotgun (WGS) entry which is preliminary data.</text>
</comment>
<evidence type="ECO:0000259" key="4">
    <source>
        <dbReference type="SMART" id="SM00822"/>
    </source>
</evidence>
<comment type="similarity">
    <text evidence="1">Belongs to the short-chain dehydrogenases/reductases (SDR) family.</text>
</comment>